<evidence type="ECO:0000313" key="13">
    <source>
        <dbReference type="EMBL" id="CEM49096.1"/>
    </source>
</evidence>
<dbReference type="PANTHER" id="PTHR21225:SF12">
    <property type="entry name" value="PHOSPHO-2-DEHYDRO-3-DEOXYHEPTONATE ALDOLASE, TYROSINE-INHIBITED"/>
    <property type="match status" value="1"/>
</dbReference>
<protein>
    <recommendedName>
        <fullName evidence="4">3-deoxy-7-phosphoheptulonate synthase</fullName>
        <ecNumber evidence="4">2.5.1.54</ecNumber>
    </recommendedName>
    <alternativeName>
        <fullName evidence="10">3-deoxy-D-arabino-heptulosonate 7-phosphate synthase</fullName>
    </alternativeName>
    <alternativeName>
        <fullName evidence="9">DAHP synthase</fullName>
    </alternativeName>
    <alternativeName>
        <fullName evidence="8">Phospho-2-keto-3-deoxyheptonate aldolase</fullName>
    </alternativeName>
</protein>
<dbReference type="GO" id="GO:0008652">
    <property type="term" value="P:amino acid biosynthetic process"/>
    <property type="evidence" value="ECO:0007669"/>
    <property type="project" value="UniProtKB-KW"/>
</dbReference>
<evidence type="ECO:0000256" key="4">
    <source>
        <dbReference type="ARBA" id="ARBA00012694"/>
    </source>
</evidence>
<dbReference type="EC" id="2.5.1.54" evidence="4"/>
<dbReference type="PhylomeDB" id="A0A0G4HXA7"/>
<evidence type="ECO:0000259" key="12">
    <source>
        <dbReference type="Pfam" id="PF00793"/>
    </source>
</evidence>
<evidence type="ECO:0000256" key="10">
    <source>
        <dbReference type="ARBA" id="ARBA00032193"/>
    </source>
</evidence>
<dbReference type="InterPro" id="IPR006218">
    <property type="entry name" value="DAHP1/KDSA"/>
</dbReference>
<name>A0A0G4HXA7_9ALVE</name>
<dbReference type="SUPFAM" id="SSF51569">
    <property type="entry name" value="Aldolase"/>
    <property type="match status" value="1"/>
</dbReference>
<keyword evidence="6" id="KW-0808">Transferase</keyword>
<dbReference type="GO" id="GO:0009073">
    <property type="term" value="P:aromatic amino acid family biosynthetic process"/>
    <property type="evidence" value="ECO:0007669"/>
    <property type="project" value="UniProtKB-KW"/>
</dbReference>
<evidence type="ECO:0000256" key="6">
    <source>
        <dbReference type="ARBA" id="ARBA00022679"/>
    </source>
</evidence>
<evidence type="ECO:0000256" key="7">
    <source>
        <dbReference type="ARBA" id="ARBA00023141"/>
    </source>
</evidence>
<keyword evidence="5" id="KW-0028">Amino-acid biosynthesis</keyword>
<evidence type="ECO:0000256" key="8">
    <source>
        <dbReference type="ARBA" id="ARBA00031111"/>
    </source>
</evidence>
<comment type="pathway">
    <text evidence="2">Metabolic intermediate biosynthesis; chorismate biosynthesis; chorismate from D-erythrose 4-phosphate and phosphoenolpyruvate: step 1/7.</text>
</comment>
<evidence type="ECO:0000256" key="1">
    <source>
        <dbReference type="ARBA" id="ARBA00003726"/>
    </source>
</evidence>
<evidence type="ECO:0000256" key="11">
    <source>
        <dbReference type="ARBA" id="ARBA00047508"/>
    </source>
</evidence>
<organism evidence="13">
    <name type="scientific">Chromera velia CCMP2878</name>
    <dbReference type="NCBI Taxonomy" id="1169474"/>
    <lineage>
        <taxon>Eukaryota</taxon>
        <taxon>Sar</taxon>
        <taxon>Alveolata</taxon>
        <taxon>Colpodellida</taxon>
        <taxon>Chromeraceae</taxon>
        <taxon>Chromera</taxon>
    </lineage>
</organism>
<dbReference type="FunFam" id="3.20.20.70:FF:000005">
    <property type="entry name" value="Phospho-2-dehydro-3-deoxyheptonate aldolase"/>
    <property type="match status" value="1"/>
</dbReference>
<comment type="similarity">
    <text evidence="3">Belongs to the class-I DAHP synthase family.</text>
</comment>
<dbReference type="EMBL" id="CDMZ01004231">
    <property type="protein sequence ID" value="CEM49096.1"/>
    <property type="molecule type" value="Genomic_DNA"/>
</dbReference>
<dbReference type="PIRSF" id="PIRSF001361">
    <property type="entry name" value="DAHP_synthase"/>
    <property type="match status" value="1"/>
</dbReference>
<dbReference type="Gene3D" id="3.20.20.70">
    <property type="entry name" value="Aldolase class I"/>
    <property type="match status" value="1"/>
</dbReference>
<dbReference type="InterPro" id="IPR006219">
    <property type="entry name" value="DAHP_synth_1"/>
</dbReference>
<evidence type="ECO:0000256" key="5">
    <source>
        <dbReference type="ARBA" id="ARBA00022605"/>
    </source>
</evidence>
<comment type="function">
    <text evidence="1">Stereospecific condensation of phosphoenolpyruvate (PEP) and D-erythrose-4-phosphate (E4P) giving rise to 3-deoxy-D-arabino-heptulosonate-7-phosphate (DAHP).</text>
</comment>
<dbReference type="NCBIfam" id="NF009395">
    <property type="entry name" value="PRK12755.1"/>
    <property type="match status" value="1"/>
</dbReference>
<evidence type="ECO:0000256" key="3">
    <source>
        <dbReference type="ARBA" id="ARBA00007985"/>
    </source>
</evidence>
<accession>A0A0G4HXA7</accession>
<proteinExistence type="inferred from homology"/>
<evidence type="ECO:0000256" key="2">
    <source>
        <dbReference type="ARBA" id="ARBA00004688"/>
    </source>
</evidence>
<dbReference type="NCBIfam" id="TIGR00034">
    <property type="entry name" value="aroFGH"/>
    <property type="match status" value="1"/>
</dbReference>
<dbReference type="VEuPathDB" id="CryptoDB:Cvel_9210"/>
<dbReference type="Pfam" id="PF00793">
    <property type="entry name" value="DAHP_synth_1"/>
    <property type="match status" value="1"/>
</dbReference>
<gene>
    <name evidence="13" type="ORF">Cvel_9210</name>
</gene>
<dbReference type="InterPro" id="IPR013785">
    <property type="entry name" value="Aldolase_TIM"/>
</dbReference>
<dbReference type="GO" id="GO:0003849">
    <property type="term" value="F:3-deoxy-7-phosphoheptulonate synthase activity"/>
    <property type="evidence" value="ECO:0007669"/>
    <property type="project" value="UniProtKB-EC"/>
</dbReference>
<feature type="domain" description="DAHP synthetase I/KDSA" evidence="12">
    <location>
        <begin position="61"/>
        <end position="379"/>
    </location>
</feature>
<dbReference type="PANTHER" id="PTHR21225">
    <property type="entry name" value="PHOSPHO-2-DEHYDRO-3-DEOXYHEPTONATE ALDOLASE DAHP SYNTHETASE"/>
    <property type="match status" value="1"/>
</dbReference>
<sequence length="396" mass="43154">MTKRRASEALEMKHFREHFTDEDLDNLHIEKIQAVIQPQLLMEEVPVTAAAKETVLAARKEMKRIINGESDKLSLIVGPCSIHDPDAALDYARRLKAEADRTADDVLVLMRVYFEKPRTTVGWKGLINDPDLDETFKINKGLRIARKLLADINEIGVPVACEFLDTLVPQYIADLVTWGAIGARTTESQLHRELASGLSMPVGFKNGTDGNVQIAIDACRAASAKQRFLGITKQGIPAIVHAMGNPHVHIILRGGAAGPNYDAASVADATSKLEKAKVNPRLCVDVSHGNSRKDHKNQPSVFRDLCGQISGGNKNIVAMMVESNLMEGRQEIPKIPTDASPAYVGGASSSDTQNKEVVSKLRWGVSVTDACIAWETTVELIDGLVEAVRQRRGVGA</sequence>
<dbReference type="AlphaFoldDB" id="A0A0G4HXA7"/>
<keyword evidence="7" id="KW-0057">Aromatic amino acid biosynthesis</keyword>
<reference evidence="13" key="1">
    <citation type="submission" date="2014-11" db="EMBL/GenBank/DDBJ databases">
        <authorList>
            <person name="Otto D Thomas"/>
            <person name="Naeem Raeece"/>
        </authorList>
    </citation>
    <scope>NUCLEOTIDE SEQUENCE</scope>
</reference>
<evidence type="ECO:0000256" key="9">
    <source>
        <dbReference type="ARBA" id="ARBA00031349"/>
    </source>
</evidence>
<comment type="catalytic activity">
    <reaction evidence="11">
        <text>D-erythrose 4-phosphate + phosphoenolpyruvate + H2O = 7-phospho-2-dehydro-3-deoxy-D-arabino-heptonate + phosphate</text>
        <dbReference type="Rhea" id="RHEA:14717"/>
        <dbReference type="ChEBI" id="CHEBI:15377"/>
        <dbReference type="ChEBI" id="CHEBI:16897"/>
        <dbReference type="ChEBI" id="CHEBI:43474"/>
        <dbReference type="ChEBI" id="CHEBI:58394"/>
        <dbReference type="ChEBI" id="CHEBI:58702"/>
        <dbReference type="EC" id="2.5.1.54"/>
    </reaction>
</comment>
<dbReference type="GO" id="GO:0005737">
    <property type="term" value="C:cytoplasm"/>
    <property type="evidence" value="ECO:0007669"/>
    <property type="project" value="TreeGrafter"/>
</dbReference>